<dbReference type="AlphaFoldDB" id="A0A6A4WJL9"/>
<evidence type="ECO:0000256" key="6">
    <source>
        <dbReference type="ARBA" id="ARBA00023034"/>
    </source>
</evidence>
<dbReference type="Pfam" id="PF10277">
    <property type="entry name" value="Frag1"/>
    <property type="match status" value="1"/>
</dbReference>
<evidence type="ECO:0000256" key="2">
    <source>
        <dbReference type="ARBA" id="ARBA00007414"/>
    </source>
</evidence>
<organism evidence="10 11">
    <name type="scientific">Amphibalanus amphitrite</name>
    <name type="common">Striped barnacle</name>
    <name type="synonym">Balanus amphitrite</name>
    <dbReference type="NCBI Taxonomy" id="1232801"/>
    <lineage>
        <taxon>Eukaryota</taxon>
        <taxon>Metazoa</taxon>
        <taxon>Ecdysozoa</taxon>
        <taxon>Arthropoda</taxon>
        <taxon>Crustacea</taxon>
        <taxon>Multicrustacea</taxon>
        <taxon>Cirripedia</taxon>
        <taxon>Thoracica</taxon>
        <taxon>Thoracicalcarea</taxon>
        <taxon>Balanomorpha</taxon>
        <taxon>Balanoidea</taxon>
        <taxon>Balanidae</taxon>
        <taxon>Amphibalaninae</taxon>
        <taxon>Amphibalanus</taxon>
    </lineage>
</organism>
<dbReference type="InterPro" id="IPR039545">
    <property type="entry name" value="PGAP2"/>
</dbReference>
<dbReference type="Proteomes" id="UP000440578">
    <property type="component" value="Unassembled WGS sequence"/>
</dbReference>
<dbReference type="GO" id="GO:0000139">
    <property type="term" value="C:Golgi membrane"/>
    <property type="evidence" value="ECO:0007669"/>
    <property type="project" value="UniProtKB-SubCell"/>
</dbReference>
<keyword evidence="7 8" id="KW-0472">Membrane</keyword>
<keyword evidence="11" id="KW-1185">Reference proteome</keyword>
<evidence type="ECO:0000256" key="8">
    <source>
        <dbReference type="SAM" id="Phobius"/>
    </source>
</evidence>
<reference evidence="10 11" key="1">
    <citation type="submission" date="2019-07" db="EMBL/GenBank/DDBJ databases">
        <title>Draft genome assembly of a fouling barnacle, Amphibalanus amphitrite (Darwin, 1854): The first reference genome for Thecostraca.</title>
        <authorList>
            <person name="Kim W."/>
        </authorList>
    </citation>
    <scope>NUCLEOTIDE SEQUENCE [LARGE SCALE GENOMIC DNA]</scope>
    <source>
        <strain evidence="10">SNU_AA5</strain>
        <tissue evidence="10">Soma without cirri and trophi</tissue>
    </source>
</reference>
<accession>A0A6A4WJL9</accession>
<comment type="subcellular location">
    <subcellularLocation>
        <location evidence="1">Golgi apparatus membrane</location>
        <topology evidence="1">Multi-pass membrane protein</topology>
    </subcellularLocation>
</comment>
<sequence>MGSGLWRQGQPADRVAGGQARVVLVRHLAAVTVLLPLLALTLCYALSLYMHFDLANRTHCLVFNFFPSISSAAGKFSPQKFIWRALLALHLAPRVLLGYLTHAHLARVLRQSPRCRRLTAACLLLYALEQAGLSGVSFVGSLEHYTLHKVSFIVFVAASEAYMALVTALLSRCRAAPPPPHEQTSLRWKQRLLTLNVFSLVVAMYLFVRHNTYCEPGVYSLFAIFETCMVLSNMAFHFTSYWDFHDLQLCIARVAQD</sequence>
<feature type="transmembrane region" description="Helical" evidence="8">
    <location>
        <begin position="121"/>
        <end position="140"/>
    </location>
</feature>
<evidence type="ECO:0000256" key="3">
    <source>
        <dbReference type="ARBA" id="ARBA00022502"/>
    </source>
</evidence>
<evidence type="ECO:0000259" key="9">
    <source>
        <dbReference type="Pfam" id="PF10277"/>
    </source>
</evidence>
<dbReference type="GO" id="GO:0006506">
    <property type="term" value="P:GPI anchor biosynthetic process"/>
    <property type="evidence" value="ECO:0007669"/>
    <property type="project" value="UniProtKB-KW"/>
</dbReference>
<evidence type="ECO:0000256" key="1">
    <source>
        <dbReference type="ARBA" id="ARBA00004653"/>
    </source>
</evidence>
<keyword evidence="6" id="KW-0333">Golgi apparatus</keyword>
<keyword evidence="4 8" id="KW-0812">Transmembrane</keyword>
<feature type="transmembrane region" description="Helical" evidence="8">
    <location>
        <begin position="152"/>
        <end position="171"/>
    </location>
</feature>
<dbReference type="PANTHER" id="PTHR12892">
    <property type="entry name" value="FGF RECEPTOR ACTIVATING PROTEIN 1"/>
    <property type="match status" value="1"/>
</dbReference>
<protein>
    <submittedName>
        <fullName evidence="10">Post-GPI attachment to proteins factor 2</fullName>
    </submittedName>
</protein>
<keyword evidence="5 8" id="KW-1133">Transmembrane helix</keyword>
<comment type="similarity">
    <text evidence="2">Belongs to the PGAP2 family.</text>
</comment>
<dbReference type="OrthoDB" id="68581at2759"/>
<evidence type="ECO:0000313" key="10">
    <source>
        <dbReference type="EMBL" id="KAF0302862.1"/>
    </source>
</evidence>
<feature type="transmembrane region" description="Helical" evidence="8">
    <location>
        <begin position="220"/>
        <end position="239"/>
    </location>
</feature>
<dbReference type="GO" id="GO:0005789">
    <property type="term" value="C:endoplasmic reticulum membrane"/>
    <property type="evidence" value="ECO:0007669"/>
    <property type="project" value="TreeGrafter"/>
</dbReference>
<feature type="domain" description="CWH43-like N-terminal" evidence="9">
    <location>
        <begin position="27"/>
        <end position="246"/>
    </location>
</feature>
<dbReference type="InterPro" id="IPR019402">
    <property type="entry name" value="CWH43_N"/>
</dbReference>
<comment type="caution">
    <text evidence="10">The sequence shown here is derived from an EMBL/GenBank/DDBJ whole genome shotgun (WGS) entry which is preliminary data.</text>
</comment>
<name>A0A6A4WJL9_AMPAM</name>
<keyword evidence="3" id="KW-0337">GPI-anchor biosynthesis</keyword>
<evidence type="ECO:0000313" key="11">
    <source>
        <dbReference type="Proteomes" id="UP000440578"/>
    </source>
</evidence>
<dbReference type="EMBL" id="VIIS01001003">
    <property type="protein sequence ID" value="KAF0302862.1"/>
    <property type="molecule type" value="Genomic_DNA"/>
</dbReference>
<evidence type="ECO:0000256" key="7">
    <source>
        <dbReference type="ARBA" id="ARBA00023136"/>
    </source>
</evidence>
<evidence type="ECO:0000256" key="5">
    <source>
        <dbReference type="ARBA" id="ARBA00022989"/>
    </source>
</evidence>
<evidence type="ECO:0000256" key="4">
    <source>
        <dbReference type="ARBA" id="ARBA00022692"/>
    </source>
</evidence>
<proteinExistence type="inferred from homology"/>
<dbReference type="PANTHER" id="PTHR12892:SF11">
    <property type="entry name" value="POST-GPI ATTACHMENT TO PROTEINS FACTOR 2"/>
    <property type="match status" value="1"/>
</dbReference>
<feature type="transmembrane region" description="Helical" evidence="8">
    <location>
        <begin position="192"/>
        <end position="208"/>
    </location>
</feature>
<gene>
    <name evidence="10" type="primary">Pgap2_4</name>
    <name evidence="10" type="ORF">FJT64_002927</name>
</gene>
<feature type="transmembrane region" description="Helical" evidence="8">
    <location>
        <begin position="28"/>
        <end position="49"/>
    </location>
</feature>
<feature type="transmembrane region" description="Helical" evidence="8">
    <location>
        <begin position="81"/>
        <end position="100"/>
    </location>
</feature>